<proteinExistence type="predicted"/>
<reference evidence="1 2" key="1">
    <citation type="submission" date="2011-08" db="EMBL/GenBank/DDBJ databases">
        <authorList>
            <person name="Weinstock G."/>
            <person name="Sodergren E."/>
            <person name="Clifton S."/>
            <person name="Fulton L."/>
            <person name="Fulton B."/>
            <person name="Courtney L."/>
            <person name="Fronick C."/>
            <person name="Harrison M."/>
            <person name="Strong C."/>
            <person name="Farmer C."/>
            <person name="Delahaunty K."/>
            <person name="Markovic C."/>
            <person name="Hall O."/>
            <person name="Minx P."/>
            <person name="Tomlinson C."/>
            <person name="Mitreva M."/>
            <person name="Hou S."/>
            <person name="Chen J."/>
            <person name="Wollam A."/>
            <person name="Pepin K.H."/>
            <person name="Johnson M."/>
            <person name="Bhonagiri V."/>
            <person name="Zhang X."/>
            <person name="Suruliraj S."/>
            <person name="Warren W."/>
            <person name="Chinwalla A."/>
            <person name="Mardis E.R."/>
            <person name="Wilson R.K."/>
        </authorList>
    </citation>
    <scope>NUCLEOTIDE SEQUENCE [LARGE SCALE GENOMIC DNA]</scope>
    <source>
        <strain evidence="1 2">DSM 18206</strain>
    </source>
</reference>
<organism evidence="1 2">
    <name type="scientific">Leyella stercorea DSM 18206</name>
    <dbReference type="NCBI Taxonomy" id="1002367"/>
    <lineage>
        <taxon>Bacteria</taxon>
        <taxon>Pseudomonadati</taxon>
        <taxon>Bacteroidota</taxon>
        <taxon>Bacteroidia</taxon>
        <taxon>Bacteroidales</taxon>
        <taxon>Prevotellaceae</taxon>
        <taxon>Leyella</taxon>
    </lineage>
</organism>
<sequence length="48" mass="5556">MKDLVADLRLMKSVLLSQYMPFLFAQRQEIGFPSRTEIDVPSPKTTQQ</sequence>
<protein>
    <submittedName>
        <fullName evidence="1">Uncharacterized protein</fullName>
    </submittedName>
</protein>
<accession>G6AV54</accession>
<dbReference type="AlphaFoldDB" id="G6AV54"/>
<dbReference type="HOGENOM" id="CLU_3156410_0_0_10"/>
<dbReference type="EMBL" id="AFZZ01000053">
    <property type="protein sequence ID" value="EHJ41727.1"/>
    <property type="molecule type" value="Genomic_DNA"/>
</dbReference>
<comment type="caution">
    <text evidence="1">The sequence shown here is derived from an EMBL/GenBank/DDBJ whole genome shotgun (WGS) entry which is preliminary data.</text>
</comment>
<gene>
    <name evidence="1" type="ORF">HMPREF0673_00489</name>
</gene>
<name>G6AV54_9BACT</name>
<evidence type="ECO:0000313" key="2">
    <source>
        <dbReference type="Proteomes" id="UP000004407"/>
    </source>
</evidence>
<evidence type="ECO:0000313" key="1">
    <source>
        <dbReference type="EMBL" id="EHJ41727.1"/>
    </source>
</evidence>
<dbReference type="Proteomes" id="UP000004407">
    <property type="component" value="Unassembled WGS sequence"/>
</dbReference>